<name>A0A1H8Y3K6_9FIRM</name>
<evidence type="ECO:0000256" key="1">
    <source>
        <dbReference type="ARBA" id="ARBA00001113"/>
    </source>
</evidence>
<evidence type="ECO:0000256" key="2">
    <source>
        <dbReference type="ARBA" id="ARBA00004745"/>
    </source>
</evidence>
<accession>A0A1H8Y3K6</accession>
<dbReference type="PROSITE" id="PS51480">
    <property type="entry name" value="DHAL"/>
    <property type="match status" value="1"/>
</dbReference>
<dbReference type="InterPro" id="IPR004007">
    <property type="entry name" value="DhaL_dom"/>
</dbReference>
<evidence type="ECO:0000256" key="7">
    <source>
        <dbReference type="ARBA" id="ARBA00046577"/>
    </source>
</evidence>
<dbReference type="GO" id="GO:0004371">
    <property type="term" value="F:glycerone kinase activity"/>
    <property type="evidence" value="ECO:0007669"/>
    <property type="project" value="InterPro"/>
</dbReference>
<protein>
    <recommendedName>
        <fullName evidence="3">phosphoenolpyruvate--glycerone phosphotransferase</fullName>
        <ecNumber evidence="3">2.7.1.121</ecNumber>
    </recommendedName>
</protein>
<dbReference type="NCBIfam" id="TIGR02365">
    <property type="entry name" value="dha_L_ycgS"/>
    <property type="match status" value="1"/>
</dbReference>
<dbReference type="InterPro" id="IPR012737">
    <property type="entry name" value="DhaK_L_YcgS"/>
</dbReference>
<evidence type="ECO:0000256" key="4">
    <source>
        <dbReference type="ARBA" id="ARBA00022679"/>
    </source>
</evidence>
<dbReference type="STRING" id="112903.SAMN04490178_1409"/>
<dbReference type="Pfam" id="PF02734">
    <property type="entry name" value="Dak2"/>
    <property type="match status" value="1"/>
</dbReference>
<evidence type="ECO:0000256" key="6">
    <source>
        <dbReference type="ARBA" id="ARBA00022798"/>
    </source>
</evidence>
<keyword evidence="4" id="KW-0808">Transferase</keyword>
<reference evidence="10 11" key="1">
    <citation type="submission" date="2016-10" db="EMBL/GenBank/DDBJ databases">
        <authorList>
            <person name="de Groot N.N."/>
        </authorList>
    </citation>
    <scope>NUCLEOTIDE SEQUENCE [LARGE SCALE GENOMIC DNA]</scope>
    <source>
        <strain evidence="10 11">DSM 13305</strain>
    </source>
</reference>
<dbReference type="Proteomes" id="UP000198847">
    <property type="component" value="Unassembled WGS sequence"/>
</dbReference>
<evidence type="ECO:0000256" key="5">
    <source>
        <dbReference type="ARBA" id="ARBA00022777"/>
    </source>
</evidence>
<dbReference type="SUPFAM" id="SSF101473">
    <property type="entry name" value="DhaL-like"/>
    <property type="match status" value="1"/>
</dbReference>
<dbReference type="FunFam" id="1.25.40.340:FF:000002">
    <property type="entry name" value="Dihydroxyacetone kinase, L subunit"/>
    <property type="match status" value="1"/>
</dbReference>
<dbReference type="EC" id="2.7.1.121" evidence="3"/>
<dbReference type="EMBL" id="FODY01000040">
    <property type="protein sequence ID" value="SEP46666.1"/>
    <property type="molecule type" value="Genomic_DNA"/>
</dbReference>
<dbReference type="InterPro" id="IPR036117">
    <property type="entry name" value="DhaL_dom_sf"/>
</dbReference>
<dbReference type="PANTHER" id="PTHR28629:SF4">
    <property type="entry name" value="TRIOKINASE_FMN CYCLASE"/>
    <property type="match status" value="1"/>
</dbReference>
<dbReference type="GO" id="GO:0019563">
    <property type="term" value="P:glycerol catabolic process"/>
    <property type="evidence" value="ECO:0007669"/>
    <property type="project" value="TreeGrafter"/>
</dbReference>
<comment type="subunit">
    <text evidence="7">Homodimer. The dihydroxyacetone kinase complex is composed of a homodimer of DhaM, a homodimer of DhaK and the subunit DhaL.</text>
</comment>
<dbReference type="RefSeq" id="WP_091752082.1">
    <property type="nucleotide sequence ID" value="NZ_FODY01000040.1"/>
</dbReference>
<comment type="catalytic activity">
    <reaction evidence="1">
        <text>dihydroxyacetone + phosphoenolpyruvate = dihydroxyacetone phosphate + pyruvate</text>
        <dbReference type="Rhea" id="RHEA:18381"/>
        <dbReference type="ChEBI" id="CHEBI:15361"/>
        <dbReference type="ChEBI" id="CHEBI:16016"/>
        <dbReference type="ChEBI" id="CHEBI:57642"/>
        <dbReference type="ChEBI" id="CHEBI:58702"/>
        <dbReference type="EC" id="2.7.1.121"/>
    </reaction>
</comment>
<evidence type="ECO:0000259" key="9">
    <source>
        <dbReference type="PROSITE" id="PS51480"/>
    </source>
</evidence>
<proteinExistence type="predicted"/>
<sequence length="211" mass="22302">MAVITKESLKKTLGSIVEVLNREKDYLIELDAAMGDGDLGLTMYSGFQAVYEEIDRLEETDMGKIFMKLGMKMNATVPSTMGTLIATCLMKGAAPVKGKETLQLSDLVVMGQAAVQGVMERGKSTVGDKTMLDALFPAVEALAAAVIQGQPPAEAGAAAYRAAVAGVEQTKTLQSVHGRAAYYSQKSVGRQDPGATAVMLIIKGIVQPEDN</sequence>
<organism evidence="10 11">
    <name type="scientific">Propionispora vibrioides</name>
    <dbReference type="NCBI Taxonomy" id="112903"/>
    <lineage>
        <taxon>Bacteria</taxon>
        <taxon>Bacillati</taxon>
        <taxon>Bacillota</taxon>
        <taxon>Negativicutes</taxon>
        <taxon>Selenomonadales</taxon>
        <taxon>Sporomusaceae</taxon>
        <taxon>Propionispora</taxon>
    </lineage>
</organism>
<dbReference type="SMART" id="SM01120">
    <property type="entry name" value="Dak2"/>
    <property type="match status" value="1"/>
</dbReference>
<comment type="pathway">
    <text evidence="2">Polyol metabolism; glycerol degradation.</text>
</comment>
<comment type="function">
    <text evidence="8">ADP-binding subunit of the dihydroxyacetone kinase, which is responsible for the phosphoenolpyruvate (PEP)-dependent phosphorylation of dihydroxyacetone. DhaL-ADP is converted to DhaL-ATP via a phosphoryl group transfer from DhaM and transmits it to dihydroxyacetone binds to DhaK.</text>
</comment>
<dbReference type="PANTHER" id="PTHR28629">
    <property type="entry name" value="TRIOKINASE/FMN CYCLASE"/>
    <property type="match status" value="1"/>
</dbReference>
<keyword evidence="5 10" id="KW-0418">Kinase</keyword>
<dbReference type="AlphaFoldDB" id="A0A1H8Y3K6"/>
<dbReference type="InterPro" id="IPR050861">
    <property type="entry name" value="Dihydroxyacetone_Kinase"/>
</dbReference>
<evidence type="ECO:0000313" key="11">
    <source>
        <dbReference type="Proteomes" id="UP000198847"/>
    </source>
</evidence>
<gene>
    <name evidence="10" type="ORF">SAMN04490178_1409</name>
</gene>
<dbReference type="GO" id="GO:0047324">
    <property type="term" value="F:phosphoenolpyruvate-glycerone phosphotransferase activity"/>
    <property type="evidence" value="ECO:0007669"/>
    <property type="project" value="UniProtKB-EC"/>
</dbReference>
<dbReference type="OrthoDB" id="9800291at2"/>
<evidence type="ECO:0000313" key="10">
    <source>
        <dbReference type="EMBL" id="SEP46666.1"/>
    </source>
</evidence>
<evidence type="ECO:0000256" key="3">
    <source>
        <dbReference type="ARBA" id="ARBA00012095"/>
    </source>
</evidence>
<feature type="domain" description="DhaL" evidence="9">
    <location>
        <begin position="7"/>
        <end position="207"/>
    </location>
</feature>
<evidence type="ECO:0000256" key="8">
    <source>
        <dbReference type="ARBA" id="ARBA00055771"/>
    </source>
</evidence>
<dbReference type="GO" id="GO:0005829">
    <property type="term" value="C:cytosol"/>
    <property type="evidence" value="ECO:0007669"/>
    <property type="project" value="TreeGrafter"/>
</dbReference>
<dbReference type="Gene3D" id="1.25.40.340">
    <property type="match status" value="1"/>
</dbReference>
<keyword evidence="6" id="KW-0319">Glycerol metabolism</keyword>
<keyword evidence="11" id="KW-1185">Reference proteome</keyword>